<feature type="transmembrane region" description="Helical" evidence="3">
    <location>
        <begin position="316"/>
        <end position="338"/>
    </location>
</feature>
<dbReference type="InterPro" id="IPR023365">
    <property type="entry name" value="Sortase_dom-sf"/>
</dbReference>
<organism evidence="4 5">
    <name type="scientific">Curtobacterium salicis</name>
    <dbReference type="NCBI Taxonomy" id="1779862"/>
    <lineage>
        <taxon>Bacteria</taxon>
        <taxon>Bacillati</taxon>
        <taxon>Actinomycetota</taxon>
        <taxon>Actinomycetes</taxon>
        <taxon>Micrococcales</taxon>
        <taxon>Microbacteriaceae</taxon>
        <taxon>Curtobacterium</taxon>
    </lineage>
</organism>
<gene>
    <name evidence="4" type="ORF">E9228_003044</name>
</gene>
<comment type="caution">
    <text evidence="4">The sequence shown here is derived from an EMBL/GenBank/DDBJ whole genome shotgun (WGS) entry which is preliminary data.</text>
</comment>
<protein>
    <submittedName>
        <fullName evidence="4">Sortase (Surface protein transpeptidase)</fullName>
    </submittedName>
</protein>
<accession>A0ABX0TA71</accession>
<dbReference type="EMBL" id="JAAOYO010000005">
    <property type="protein sequence ID" value="NII42375.1"/>
    <property type="molecule type" value="Genomic_DNA"/>
</dbReference>
<evidence type="ECO:0000313" key="5">
    <source>
        <dbReference type="Proteomes" id="UP001318300"/>
    </source>
</evidence>
<feature type="compositionally biased region" description="Basic residues" evidence="2">
    <location>
        <begin position="7"/>
        <end position="36"/>
    </location>
</feature>
<keyword evidence="3" id="KW-0812">Transmembrane</keyword>
<evidence type="ECO:0000256" key="1">
    <source>
        <dbReference type="ARBA" id="ARBA00022801"/>
    </source>
</evidence>
<name>A0ABX0TA71_9MICO</name>
<evidence type="ECO:0000256" key="2">
    <source>
        <dbReference type="SAM" id="MobiDB-lite"/>
    </source>
</evidence>
<dbReference type="InterPro" id="IPR042003">
    <property type="entry name" value="Sortase_E"/>
</dbReference>
<dbReference type="InterPro" id="IPR005754">
    <property type="entry name" value="Sortase"/>
</dbReference>
<keyword evidence="5" id="KW-1185">Reference proteome</keyword>
<sequence length="342" mass="36211">MTSTPSRPRRGPGREPRRRASLLRPVLRRPTRRRPAVARPTSGWSPEPVGPAARALPVLGEPDRWRFGGSAVVVVGLLLVGFALQFIGVSQVSEVRDQQLALDSFRYQLANATAPVGQTGADGRLIEDGTPVAILRVPAIGLRSVVLQGTTSDVTRSGPGHRRDTPLPGQSGASVVYGRQTAYGGPFRRIAELRRGDVVTATTGQGTARYRVTDVRRTGDPVPAPMAADGGRLTLVSGAGLPFLPDTVVRVDAELLSDAAPTPAPAFGYSSLQPRELTMAGDGTVWPFLVLGLLVLAGMVALFAVGMRLWGRRQTFVVAVPVVVAVGLFAASQLTLLLPNLM</sequence>
<dbReference type="RefSeq" id="WP_166781383.1">
    <property type="nucleotide sequence ID" value="NZ_JAAOYO010000005.1"/>
</dbReference>
<dbReference type="SUPFAM" id="SSF63817">
    <property type="entry name" value="Sortase"/>
    <property type="match status" value="1"/>
</dbReference>
<dbReference type="CDD" id="cd05830">
    <property type="entry name" value="Sortase_E"/>
    <property type="match status" value="1"/>
</dbReference>
<keyword evidence="3" id="KW-1133">Transmembrane helix</keyword>
<feature type="region of interest" description="Disordered" evidence="2">
    <location>
        <begin position="1"/>
        <end position="49"/>
    </location>
</feature>
<evidence type="ECO:0000313" key="4">
    <source>
        <dbReference type="EMBL" id="NII42375.1"/>
    </source>
</evidence>
<dbReference type="Gene3D" id="2.40.260.10">
    <property type="entry name" value="Sortase"/>
    <property type="match status" value="1"/>
</dbReference>
<keyword evidence="1" id="KW-0378">Hydrolase</keyword>
<feature type="region of interest" description="Disordered" evidence="2">
    <location>
        <begin position="151"/>
        <end position="170"/>
    </location>
</feature>
<dbReference type="Proteomes" id="UP001318300">
    <property type="component" value="Unassembled WGS sequence"/>
</dbReference>
<evidence type="ECO:0000256" key="3">
    <source>
        <dbReference type="SAM" id="Phobius"/>
    </source>
</evidence>
<dbReference type="Pfam" id="PF04203">
    <property type="entry name" value="Sortase"/>
    <property type="match status" value="1"/>
</dbReference>
<feature type="transmembrane region" description="Helical" evidence="3">
    <location>
        <begin position="285"/>
        <end position="304"/>
    </location>
</feature>
<keyword evidence="3" id="KW-0472">Membrane</keyword>
<feature type="transmembrane region" description="Helical" evidence="3">
    <location>
        <begin position="67"/>
        <end position="88"/>
    </location>
</feature>
<proteinExistence type="predicted"/>
<reference evidence="4 5" key="1">
    <citation type="submission" date="2020-03" db="EMBL/GenBank/DDBJ databases">
        <title>Above-ground endophytic microbial communities from plants in different locations in the United States.</title>
        <authorList>
            <person name="Frank C."/>
        </authorList>
    </citation>
    <scope>NUCLEOTIDE SEQUENCE [LARGE SCALE GENOMIC DNA]</scope>
    <source>
        <strain evidence="4 5">WW7</strain>
    </source>
</reference>